<evidence type="ECO:0000259" key="1">
    <source>
        <dbReference type="Pfam" id="PF04149"/>
    </source>
</evidence>
<gene>
    <name evidence="2" type="ORF">EV186_10479</name>
</gene>
<dbReference type="OrthoDB" id="3699614at2"/>
<evidence type="ECO:0000313" key="3">
    <source>
        <dbReference type="Proteomes" id="UP000295444"/>
    </source>
</evidence>
<proteinExistence type="predicted"/>
<organism evidence="2 3">
    <name type="scientific">Labedaea rhizosphaerae</name>
    <dbReference type="NCBI Taxonomy" id="598644"/>
    <lineage>
        <taxon>Bacteria</taxon>
        <taxon>Bacillati</taxon>
        <taxon>Actinomycetota</taxon>
        <taxon>Actinomycetes</taxon>
        <taxon>Pseudonocardiales</taxon>
        <taxon>Pseudonocardiaceae</taxon>
        <taxon>Labedaea</taxon>
    </lineage>
</organism>
<feature type="domain" description="DUF397" evidence="1">
    <location>
        <begin position="24"/>
        <end position="76"/>
    </location>
</feature>
<sequence>MDSTQWRKSTFSGSAGNGSCVEVAWRKSTFSGDTGNSNCVEVALGQLEAAVRDSKNSAGPRLSVPYEAWRSFLTTIQP</sequence>
<dbReference type="Proteomes" id="UP000295444">
    <property type="component" value="Unassembled WGS sequence"/>
</dbReference>
<name>A0A4R6S821_LABRH</name>
<evidence type="ECO:0000313" key="2">
    <source>
        <dbReference type="EMBL" id="TDP96099.1"/>
    </source>
</evidence>
<dbReference type="Pfam" id="PF04149">
    <property type="entry name" value="DUF397"/>
    <property type="match status" value="2"/>
</dbReference>
<dbReference type="EMBL" id="SNXZ01000004">
    <property type="protein sequence ID" value="TDP96099.1"/>
    <property type="molecule type" value="Genomic_DNA"/>
</dbReference>
<comment type="caution">
    <text evidence="2">The sequence shown here is derived from an EMBL/GenBank/DDBJ whole genome shotgun (WGS) entry which is preliminary data.</text>
</comment>
<dbReference type="AlphaFoldDB" id="A0A4R6S821"/>
<protein>
    <submittedName>
        <fullName evidence="2">Uncharacterized protein DUF397</fullName>
    </submittedName>
</protein>
<dbReference type="InterPro" id="IPR007278">
    <property type="entry name" value="DUF397"/>
</dbReference>
<keyword evidence="3" id="KW-1185">Reference proteome</keyword>
<accession>A0A4R6S821</accession>
<feature type="domain" description="DUF397" evidence="1">
    <location>
        <begin position="5"/>
        <end position="23"/>
    </location>
</feature>
<reference evidence="2 3" key="1">
    <citation type="submission" date="2019-03" db="EMBL/GenBank/DDBJ databases">
        <title>Genomic Encyclopedia of Type Strains, Phase IV (KMG-IV): sequencing the most valuable type-strain genomes for metagenomic binning, comparative biology and taxonomic classification.</title>
        <authorList>
            <person name="Goeker M."/>
        </authorList>
    </citation>
    <scope>NUCLEOTIDE SEQUENCE [LARGE SCALE GENOMIC DNA]</scope>
    <source>
        <strain evidence="2 3">DSM 45361</strain>
    </source>
</reference>
<dbReference type="RefSeq" id="WP_133851494.1">
    <property type="nucleotide sequence ID" value="NZ_SNXZ01000004.1"/>
</dbReference>